<dbReference type="Gene3D" id="3.30.420.40">
    <property type="match status" value="2"/>
</dbReference>
<dbReference type="PANTHER" id="PTHR18964">
    <property type="entry name" value="ROK (REPRESSOR, ORF, KINASE) FAMILY"/>
    <property type="match status" value="1"/>
</dbReference>
<name>A0ABN1J2F8_9CLOT</name>
<dbReference type="EMBL" id="BAAACF010000002">
    <property type="protein sequence ID" value="GAA0726473.1"/>
    <property type="molecule type" value="Genomic_DNA"/>
</dbReference>
<comment type="similarity">
    <text evidence="1">Belongs to the ROK (NagC/XylR) family.</text>
</comment>
<dbReference type="RefSeq" id="WP_343769846.1">
    <property type="nucleotide sequence ID" value="NZ_BAAACF010000002.1"/>
</dbReference>
<dbReference type="InterPro" id="IPR043129">
    <property type="entry name" value="ATPase_NBD"/>
</dbReference>
<keyword evidence="3" id="KW-1185">Reference proteome</keyword>
<dbReference type="InterPro" id="IPR000600">
    <property type="entry name" value="ROK"/>
</dbReference>
<comment type="caution">
    <text evidence="2">The sequence shown here is derived from an EMBL/GenBank/DDBJ whole genome shotgun (WGS) entry which is preliminary data.</text>
</comment>
<dbReference type="PANTHER" id="PTHR18964:SF149">
    <property type="entry name" value="BIFUNCTIONAL UDP-N-ACETYLGLUCOSAMINE 2-EPIMERASE_N-ACETYLMANNOSAMINE KINASE"/>
    <property type="match status" value="1"/>
</dbReference>
<dbReference type="Proteomes" id="UP001500339">
    <property type="component" value="Unassembled WGS sequence"/>
</dbReference>
<evidence type="ECO:0000313" key="3">
    <source>
        <dbReference type="Proteomes" id="UP001500339"/>
    </source>
</evidence>
<proteinExistence type="inferred from homology"/>
<evidence type="ECO:0000256" key="1">
    <source>
        <dbReference type="ARBA" id="ARBA00006479"/>
    </source>
</evidence>
<organism evidence="2 3">
    <name type="scientific">Clostridium malenominatum</name>
    <dbReference type="NCBI Taxonomy" id="1539"/>
    <lineage>
        <taxon>Bacteria</taxon>
        <taxon>Bacillati</taxon>
        <taxon>Bacillota</taxon>
        <taxon>Clostridia</taxon>
        <taxon>Eubacteriales</taxon>
        <taxon>Clostridiaceae</taxon>
        <taxon>Clostridium</taxon>
    </lineage>
</organism>
<reference evidence="2 3" key="1">
    <citation type="journal article" date="2019" name="Int. J. Syst. Evol. Microbiol.">
        <title>The Global Catalogue of Microorganisms (GCM) 10K type strain sequencing project: providing services to taxonomists for standard genome sequencing and annotation.</title>
        <authorList>
            <consortium name="The Broad Institute Genomics Platform"/>
            <consortium name="The Broad Institute Genome Sequencing Center for Infectious Disease"/>
            <person name="Wu L."/>
            <person name="Ma J."/>
        </authorList>
    </citation>
    <scope>NUCLEOTIDE SEQUENCE [LARGE SCALE GENOMIC DNA]</scope>
    <source>
        <strain evidence="2 3">JCM 1405</strain>
    </source>
</reference>
<accession>A0ABN1J2F8</accession>
<protein>
    <submittedName>
        <fullName evidence="2">ROK family protein</fullName>
    </submittedName>
</protein>
<evidence type="ECO:0000313" key="2">
    <source>
        <dbReference type="EMBL" id="GAA0726473.1"/>
    </source>
</evidence>
<sequence length="295" mass="32432">MRSVGLDIGGTNIKGVVIDNDGNILSSYERKSNYHEKDYMKNIEGIIQELLDYCGNEIEGIGIGVPGIVDNEEGKVIVCPALSWKDVYLKKHIENKFKIKTIIENDVNSWTIAEKYFGCTKNFKDFVMITIGTGIGCGIYINNSIYRGNTFESGEVGYLPLGLDAYNRQYSTEDFGYFESNASASSVGIKYKLKTGRTLGCKEIFERARKGEKVALEVVEEIYNYLGLGIGAISCIINPGKIVIGGGMANEGEEFIYQVSKNVNKLIPFSTSIELSKTGQYGGAMGSAQLVFLQS</sequence>
<dbReference type="Pfam" id="PF00480">
    <property type="entry name" value="ROK"/>
    <property type="match status" value="1"/>
</dbReference>
<dbReference type="SUPFAM" id="SSF53067">
    <property type="entry name" value="Actin-like ATPase domain"/>
    <property type="match status" value="1"/>
</dbReference>
<gene>
    <name evidence="2" type="ORF">GCM10008905_23110</name>
</gene>